<dbReference type="PROSITE" id="PS00600">
    <property type="entry name" value="AA_TRANSFER_CLASS_3"/>
    <property type="match status" value="1"/>
</dbReference>
<dbReference type="CDD" id="cd00610">
    <property type="entry name" value="OAT_like"/>
    <property type="match status" value="1"/>
</dbReference>
<dbReference type="PANTHER" id="PTHR11986">
    <property type="entry name" value="AMINOTRANSFERASE CLASS III"/>
    <property type="match status" value="1"/>
</dbReference>
<evidence type="ECO:0000313" key="6">
    <source>
        <dbReference type="EMBL" id="EAQ48997.1"/>
    </source>
</evidence>
<keyword evidence="7" id="KW-1185">Reference proteome</keyword>
<dbReference type="SUPFAM" id="SSF53383">
    <property type="entry name" value="PLP-dependent transferases"/>
    <property type="match status" value="1"/>
</dbReference>
<dbReference type="GO" id="GO:0030170">
    <property type="term" value="F:pyridoxal phosphate binding"/>
    <property type="evidence" value="ECO:0007669"/>
    <property type="project" value="InterPro"/>
</dbReference>
<evidence type="ECO:0000256" key="5">
    <source>
        <dbReference type="RuleBase" id="RU003560"/>
    </source>
</evidence>
<evidence type="ECO:0000256" key="4">
    <source>
        <dbReference type="ARBA" id="ARBA00022898"/>
    </source>
</evidence>
<dbReference type="OrthoDB" id="9801052at2"/>
<dbReference type="InterPro" id="IPR015422">
    <property type="entry name" value="PyrdxlP-dep_Trfase_small"/>
</dbReference>
<dbReference type="InterPro" id="IPR050103">
    <property type="entry name" value="Class-III_PLP-dep_AT"/>
</dbReference>
<dbReference type="HOGENOM" id="CLU_016922_10_1_10"/>
<name>A3XN80_LEEBM</name>
<dbReference type="PANTHER" id="PTHR11986:SF79">
    <property type="entry name" value="ACETYLORNITHINE AMINOTRANSFERASE, MITOCHONDRIAL"/>
    <property type="match status" value="1"/>
</dbReference>
<dbReference type="eggNOG" id="COG0160">
    <property type="taxonomic scope" value="Bacteria"/>
</dbReference>
<dbReference type="InterPro" id="IPR015424">
    <property type="entry name" value="PyrdxlP-dep_Trfase"/>
</dbReference>
<dbReference type="Pfam" id="PF00202">
    <property type="entry name" value="Aminotran_3"/>
    <property type="match status" value="1"/>
</dbReference>
<dbReference type="RefSeq" id="WP_009780494.1">
    <property type="nucleotide sequence ID" value="NZ_CH672395.1"/>
</dbReference>
<keyword evidence="3 6" id="KW-0808">Transferase</keyword>
<dbReference type="PIRSF" id="PIRSF000521">
    <property type="entry name" value="Transaminase_4ab_Lys_Orn"/>
    <property type="match status" value="1"/>
</dbReference>
<dbReference type="Proteomes" id="UP000001601">
    <property type="component" value="Unassembled WGS sequence"/>
</dbReference>
<accession>A3XN80</accession>
<keyword evidence="2 6" id="KW-0032">Aminotransferase</keyword>
<evidence type="ECO:0000256" key="3">
    <source>
        <dbReference type="ARBA" id="ARBA00022679"/>
    </source>
</evidence>
<evidence type="ECO:0000256" key="2">
    <source>
        <dbReference type="ARBA" id="ARBA00022576"/>
    </source>
</evidence>
<organism evidence="6 7">
    <name type="scientific">Leeuwenhoekiella blandensis (strain CECT 7118 / CCUG 51940 / KCTC 22103 / MED217)</name>
    <name type="common">Flavobacterium sp. (strain MED217)</name>
    <dbReference type="NCBI Taxonomy" id="398720"/>
    <lineage>
        <taxon>Bacteria</taxon>
        <taxon>Pseudomonadati</taxon>
        <taxon>Bacteroidota</taxon>
        <taxon>Flavobacteriia</taxon>
        <taxon>Flavobacteriales</taxon>
        <taxon>Flavobacteriaceae</taxon>
        <taxon>Leeuwenhoekiella</taxon>
    </lineage>
</organism>
<dbReference type="FunFam" id="3.40.640.10:FF:000004">
    <property type="entry name" value="Acetylornithine aminotransferase"/>
    <property type="match status" value="1"/>
</dbReference>
<dbReference type="GO" id="GO:0008483">
    <property type="term" value="F:transaminase activity"/>
    <property type="evidence" value="ECO:0007669"/>
    <property type="project" value="UniProtKB-KW"/>
</dbReference>
<gene>
    <name evidence="6" type="ORF">MED217_10622</name>
</gene>
<dbReference type="InterPro" id="IPR015421">
    <property type="entry name" value="PyrdxlP-dep_Trfase_major"/>
</dbReference>
<evidence type="ECO:0000256" key="1">
    <source>
        <dbReference type="ARBA" id="ARBA00001933"/>
    </source>
</evidence>
<dbReference type="EMBL" id="AANC01000006">
    <property type="protein sequence ID" value="EAQ48997.1"/>
    <property type="molecule type" value="Genomic_DNA"/>
</dbReference>
<dbReference type="GO" id="GO:0042802">
    <property type="term" value="F:identical protein binding"/>
    <property type="evidence" value="ECO:0007669"/>
    <property type="project" value="TreeGrafter"/>
</dbReference>
<proteinExistence type="inferred from homology"/>
<comment type="caution">
    <text evidence="6">The sequence shown here is derived from an EMBL/GenBank/DDBJ whole genome shotgun (WGS) entry which is preliminary data.</text>
</comment>
<dbReference type="Gene3D" id="3.90.1150.10">
    <property type="entry name" value="Aspartate Aminotransferase, domain 1"/>
    <property type="match status" value="1"/>
</dbReference>
<dbReference type="InterPro" id="IPR005814">
    <property type="entry name" value="Aminotrans_3"/>
</dbReference>
<comment type="cofactor">
    <cofactor evidence="1">
        <name>pyridoxal 5'-phosphate</name>
        <dbReference type="ChEBI" id="CHEBI:597326"/>
    </cofactor>
</comment>
<dbReference type="Gene3D" id="3.40.640.10">
    <property type="entry name" value="Type I PLP-dependent aspartate aminotransferase-like (Major domain)"/>
    <property type="match status" value="1"/>
</dbReference>
<dbReference type="InterPro" id="IPR049704">
    <property type="entry name" value="Aminotrans_3_PPA_site"/>
</dbReference>
<dbReference type="STRING" id="398720.MED217_10622"/>
<protein>
    <submittedName>
        <fullName evidence="6">Pyridoxal-phosphate-dependent aminotransferase</fullName>
    </submittedName>
</protein>
<reference evidence="6 7" key="1">
    <citation type="journal article" date="2007" name="Nature">
        <title>Light stimulates growth of proteorhodopsin-containing marine Flavobacteria.</title>
        <authorList>
            <person name="Gomez-Consarnau L."/>
            <person name="Gonzalez J.M."/>
            <person name="Coll-Llado M."/>
            <person name="Gourdon P."/>
            <person name="Pascher T."/>
            <person name="Neutze R."/>
            <person name="Pedros-Alio C."/>
            <person name="Pinhassi J."/>
        </authorList>
    </citation>
    <scope>NUCLEOTIDE SEQUENCE [LARGE SCALE GENOMIC DNA]</scope>
    <source>
        <strain evidence="6 7">MED217</strain>
    </source>
</reference>
<comment type="similarity">
    <text evidence="5">Belongs to the class-III pyridoxal-phosphate-dependent aminotransferase family.</text>
</comment>
<evidence type="ECO:0000313" key="7">
    <source>
        <dbReference type="Proteomes" id="UP000001601"/>
    </source>
</evidence>
<keyword evidence="4 5" id="KW-0663">Pyridoxal phosphate</keyword>
<sequence>MKADFLKYQAQTSPHPLAMEVSHAKGSYIYDTSGKAYLDFVAGVSAASIGHCHPAVVKAIQEQSEKYLHVMVYGEYAQDPAVELTRLIAANLPDPLEQTYLVNSGTEAIDGAMKLARRVTGRSKIISANQAYHGNTFGALSLMNYEERVAPFRPVVGDISHINFNSFEDLEKITEDVAGVVLETIQGGAGFIQPENGWLTAVKKRCEAVGALLILDEIQPGFGRTGAFFGFENYNVVPDVVVMGKGMGGGMPIGAFTASTAHMRLLSDNPKMGHITTFGGHPVIAAAALATSKTILEGDLIQQTLEKENLFRSLLKHQLITEVRGKGLMLAALTPSAEITNEAILMAQDEGLILFWLLFETKAIRITPPLTISEDEIVKGCEILLKVLDKIATKLS</sequence>
<dbReference type="AlphaFoldDB" id="A3XN80"/>